<reference evidence="2" key="1">
    <citation type="journal article" date="2019" name="MBio">
        <title>Comparative genomics for the elucidation of multidrug resistance (MDR) in Candida lusitaniae.</title>
        <authorList>
            <person name="Kannan A."/>
            <person name="Asner S.A."/>
            <person name="Trachsel E."/>
            <person name="Kelly S."/>
            <person name="Parker J."/>
            <person name="Sanglard D."/>
        </authorList>
    </citation>
    <scope>NUCLEOTIDE SEQUENCE [LARGE SCALE GENOMIC DNA]</scope>
    <source>
        <strain evidence="2">P1</strain>
    </source>
</reference>
<dbReference type="Proteomes" id="UP000326582">
    <property type="component" value="Chromosome 2"/>
</dbReference>
<name>A0ACD0WH80_CLALS</name>
<keyword evidence="2" id="KW-1185">Reference proteome</keyword>
<organism evidence="1 2">
    <name type="scientific">Clavispora lusitaniae</name>
    <name type="common">Candida lusitaniae</name>
    <dbReference type="NCBI Taxonomy" id="36911"/>
    <lineage>
        <taxon>Eukaryota</taxon>
        <taxon>Fungi</taxon>
        <taxon>Dikarya</taxon>
        <taxon>Ascomycota</taxon>
        <taxon>Saccharomycotina</taxon>
        <taxon>Pichiomycetes</taxon>
        <taxon>Metschnikowiaceae</taxon>
        <taxon>Clavispora</taxon>
    </lineage>
</organism>
<protein>
    <submittedName>
        <fullName evidence="1">ADP-ribosylation factor-like protein</fullName>
    </submittedName>
</protein>
<evidence type="ECO:0000313" key="1">
    <source>
        <dbReference type="EMBL" id="QFZ26581.1"/>
    </source>
</evidence>
<dbReference type="EMBL" id="CP038485">
    <property type="protein sequence ID" value="QFZ26581.1"/>
    <property type="molecule type" value="Genomic_DNA"/>
</dbReference>
<gene>
    <name evidence="1" type="ORF">EJF14_20486</name>
</gene>
<sequence length="183" mass="20798">MGLLSIIRKQKVKDREIRMLVLGLDSAGKTTIVRKLMGCDPTEVAPTMGFQIQTFEWKDYTINAWDIGGQTSLRAFWANYFDKSDVVVWVVDVTSVDRLRESYKELREKVILQDQLSGTYFLLLINKIDMISPKERKKSESAVVQSLGLSEELHQDNYLVCSVSGITGEGLDKAMDWVISKDI</sequence>
<proteinExistence type="predicted"/>
<accession>A0ACD0WH80</accession>
<evidence type="ECO:0000313" key="2">
    <source>
        <dbReference type="Proteomes" id="UP000326582"/>
    </source>
</evidence>